<dbReference type="AlphaFoldDB" id="A0A183BBF1"/>
<organism evidence="4">
    <name type="scientific">Echinostoma caproni</name>
    <dbReference type="NCBI Taxonomy" id="27848"/>
    <lineage>
        <taxon>Eukaryota</taxon>
        <taxon>Metazoa</taxon>
        <taxon>Spiralia</taxon>
        <taxon>Lophotrochozoa</taxon>
        <taxon>Platyhelminthes</taxon>
        <taxon>Trematoda</taxon>
        <taxon>Digenea</taxon>
        <taxon>Plagiorchiida</taxon>
        <taxon>Echinostomata</taxon>
        <taxon>Echinostomatoidea</taxon>
        <taxon>Echinostomatidae</taxon>
        <taxon>Echinostoma</taxon>
    </lineage>
</organism>
<evidence type="ECO:0000313" key="4">
    <source>
        <dbReference type="WBParaSite" id="ECPE_0001657901-mRNA-1"/>
    </source>
</evidence>
<dbReference type="WBParaSite" id="ECPE_0001657901-mRNA-1">
    <property type="protein sequence ID" value="ECPE_0001657901-mRNA-1"/>
    <property type="gene ID" value="ECPE_0001657901"/>
</dbReference>
<feature type="domain" description="Hikeshi-like C-terminal" evidence="1">
    <location>
        <begin position="54"/>
        <end position="107"/>
    </location>
</feature>
<evidence type="ECO:0000313" key="2">
    <source>
        <dbReference type="EMBL" id="VDP93808.1"/>
    </source>
</evidence>
<dbReference type="Pfam" id="PF21057">
    <property type="entry name" value="Hikeshi-like_C"/>
    <property type="match status" value="1"/>
</dbReference>
<dbReference type="InterPro" id="IPR031318">
    <property type="entry name" value="OPI10"/>
</dbReference>
<dbReference type="GO" id="GO:0005634">
    <property type="term" value="C:nucleus"/>
    <property type="evidence" value="ECO:0007669"/>
    <property type="project" value="TreeGrafter"/>
</dbReference>
<dbReference type="EMBL" id="UZAN01064753">
    <property type="protein sequence ID" value="VDP93808.1"/>
    <property type="molecule type" value="Genomic_DNA"/>
</dbReference>
<accession>A0A183BBF1</accession>
<gene>
    <name evidence="2" type="ORF">ECPE_LOCUS16536</name>
</gene>
<dbReference type="GO" id="GO:0005829">
    <property type="term" value="C:cytosol"/>
    <property type="evidence" value="ECO:0007669"/>
    <property type="project" value="TreeGrafter"/>
</dbReference>
<dbReference type="GO" id="GO:0061608">
    <property type="term" value="F:nuclear import signal receptor activity"/>
    <property type="evidence" value="ECO:0007669"/>
    <property type="project" value="TreeGrafter"/>
</dbReference>
<evidence type="ECO:0000313" key="3">
    <source>
        <dbReference type="Proteomes" id="UP000272942"/>
    </source>
</evidence>
<reference evidence="2 3" key="2">
    <citation type="submission" date="2018-11" db="EMBL/GenBank/DDBJ databases">
        <authorList>
            <consortium name="Pathogen Informatics"/>
        </authorList>
    </citation>
    <scope>NUCLEOTIDE SEQUENCE [LARGE SCALE GENOMIC DNA]</scope>
    <source>
        <strain evidence="2 3">Egypt</strain>
    </source>
</reference>
<reference evidence="4" key="1">
    <citation type="submission" date="2016-06" db="UniProtKB">
        <authorList>
            <consortium name="WormBaseParasite"/>
        </authorList>
    </citation>
    <scope>IDENTIFICATION</scope>
</reference>
<dbReference type="OrthoDB" id="10248398at2759"/>
<name>A0A183BBF1_9TREM</name>
<dbReference type="GO" id="GO:0006606">
    <property type="term" value="P:protein import into nucleus"/>
    <property type="evidence" value="ECO:0007669"/>
    <property type="project" value="TreeGrafter"/>
</dbReference>
<sequence length="108" mass="12000">MENVTNPFGMQFGPSSLSEVGVEAQLGISVEPLTDLPQRTDGLESELTGEDPMTRFTRFAAESLFNYVSSFARDSLASTDPLVPISSIKRWFDTILHKLSVDPNFWKS</sequence>
<proteinExistence type="predicted"/>
<protein>
    <submittedName>
        <fullName evidence="4">DUF775 domain-containing protein</fullName>
    </submittedName>
</protein>
<evidence type="ECO:0000259" key="1">
    <source>
        <dbReference type="Pfam" id="PF21057"/>
    </source>
</evidence>
<dbReference type="Proteomes" id="UP000272942">
    <property type="component" value="Unassembled WGS sequence"/>
</dbReference>
<dbReference type="PANTHER" id="PTHR12925:SF0">
    <property type="entry name" value="PROTEIN HIKESHI"/>
    <property type="match status" value="1"/>
</dbReference>
<dbReference type="InterPro" id="IPR048364">
    <property type="entry name" value="Hikeshi-like_C"/>
</dbReference>
<dbReference type="PANTHER" id="PTHR12925">
    <property type="entry name" value="HIKESHI FAMILY MEMBER"/>
    <property type="match status" value="1"/>
</dbReference>
<keyword evidence="3" id="KW-1185">Reference proteome</keyword>